<reference evidence="2" key="1">
    <citation type="journal article" date="2014" name="Int. J. Syst. Evol. Microbiol.">
        <title>Complete genome sequence of Corynebacterium casei LMG S-19264T (=DSM 44701T), isolated from a smear-ripened cheese.</title>
        <authorList>
            <consortium name="US DOE Joint Genome Institute (JGI-PGF)"/>
            <person name="Walter F."/>
            <person name="Albersmeier A."/>
            <person name="Kalinowski J."/>
            <person name="Ruckert C."/>
        </authorList>
    </citation>
    <scope>NUCLEOTIDE SEQUENCE</scope>
    <source>
        <strain evidence="2">KCTC 23732</strain>
    </source>
</reference>
<evidence type="ECO:0000313" key="2">
    <source>
        <dbReference type="EMBL" id="GGW77397.1"/>
    </source>
</evidence>
<proteinExistence type="predicted"/>
<dbReference type="EMBL" id="BMYS01000002">
    <property type="protein sequence ID" value="GGW77397.1"/>
    <property type="molecule type" value="Genomic_DNA"/>
</dbReference>
<name>A0A918MWW1_9BURK</name>
<evidence type="ECO:0000313" key="3">
    <source>
        <dbReference type="Proteomes" id="UP000608345"/>
    </source>
</evidence>
<sequence length="65" mass="7768">MRPIIKNQEQLNEKDTIQENEAQQEPDTEEWAKSNLSWLSQSEYRRYLDLLEEQNLIKDLDSTGD</sequence>
<dbReference type="Proteomes" id="UP000608345">
    <property type="component" value="Unassembled WGS sequence"/>
</dbReference>
<dbReference type="RefSeq" id="WP_169294534.1">
    <property type="nucleotide sequence ID" value="NZ_BAABFY010000057.1"/>
</dbReference>
<feature type="region of interest" description="Disordered" evidence="1">
    <location>
        <begin position="1"/>
        <end position="34"/>
    </location>
</feature>
<accession>A0A918MWW1</accession>
<protein>
    <submittedName>
        <fullName evidence="2">Uncharacterized protein</fullName>
    </submittedName>
</protein>
<dbReference type="AlphaFoldDB" id="A0A918MWW1"/>
<keyword evidence="3" id="KW-1185">Reference proteome</keyword>
<gene>
    <name evidence="2" type="ORF">GCM10011450_03870</name>
</gene>
<reference evidence="2" key="2">
    <citation type="submission" date="2020-09" db="EMBL/GenBank/DDBJ databases">
        <authorList>
            <person name="Sun Q."/>
            <person name="Kim S."/>
        </authorList>
    </citation>
    <scope>NUCLEOTIDE SEQUENCE</scope>
    <source>
        <strain evidence="2">KCTC 23732</strain>
    </source>
</reference>
<evidence type="ECO:0000256" key="1">
    <source>
        <dbReference type="SAM" id="MobiDB-lite"/>
    </source>
</evidence>
<comment type="caution">
    <text evidence="2">The sequence shown here is derived from an EMBL/GenBank/DDBJ whole genome shotgun (WGS) entry which is preliminary data.</text>
</comment>
<organism evidence="2 3">
    <name type="scientific">Advenella faeciporci</name>
    <dbReference type="NCBI Taxonomy" id="797535"/>
    <lineage>
        <taxon>Bacteria</taxon>
        <taxon>Pseudomonadati</taxon>
        <taxon>Pseudomonadota</taxon>
        <taxon>Betaproteobacteria</taxon>
        <taxon>Burkholderiales</taxon>
        <taxon>Alcaligenaceae</taxon>
    </lineage>
</organism>